<dbReference type="GO" id="GO:0000976">
    <property type="term" value="F:transcription cis-regulatory region binding"/>
    <property type="evidence" value="ECO:0007669"/>
    <property type="project" value="TreeGrafter"/>
</dbReference>
<evidence type="ECO:0000256" key="2">
    <source>
        <dbReference type="ARBA" id="ARBA00023125"/>
    </source>
</evidence>
<dbReference type="KEGG" id="snan:I6N98_11820"/>
<dbReference type="SMART" id="SM00342">
    <property type="entry name" value="HTH_ARAC"/>
    <property type="match status" value="1"/>
</dbReference>
<dbReference type="InterPro" id="IPR009057">
    <property type="entry name" value="Homeodomain-like_sf"/>
</dbReference>
<feature type="domain" description="HTH araC/xylS-type" evidence="4">
    <location>
        <begin position="238"/>
        <end position="336"/>
    </location>
</feature>
<dbReference type="InterPro" id="IPR018060">
    <property type="entry name" value="HTH_AraC"/>
</dbReference>
<dbReference type="Pfam" id="PF12833">
    <property type="entry name" value="HTH_18"/>
    <property type="match status" value="1"/>
</dbReference>
<gene>
    <name evidence="5" type="ORF">I6N98_11820</name>
</gene>
<proteinExistence type="predicted"/>
<dbReference type="SUPFAM" id="SSF46689">
    <property type="entry name" value="Homeodomain-like"/>
    <property type="match status" value="1"/>
</dbReference>
<dbReference type="Gene3D" id="1.10.10.60">
    <property type="entry name" value="Homeodomain-like"/>
    <property type="match status" value="1"/>
</dbReference>
<dbReference type="Proteomes" id="UP000596063">
    <property type="component" value="Chromosome"/>
</dbReference>
<name>A0A7T4UNX1_9GAMM</name>
<dbReference type="PANTHER" id="PTHR47894">
    <property type="entry name" value="HTH-TYPE TRANSCRIPTIONAL REGULATOR GADX"/>
    <property type="match status" value="1"/>
</dbReference>
<evidence type="ECO:0000259" key="4">
    <source>
        <dbReference type="PROSITE" id="PS01124"/>
    </source>
</evidence>
<keyword evidence="6" id="KW-1185">Reference proteome</keyword>
<evidence type="ECO:0000313" key="5">
    <source>
        <dbReference type="EMBL" id="QQD17058.1"/>
    </source>
</evidence>
<dbReference type="PROSITE" id="PS01124">
    <property type="entry name" value="HTH_ARAC_FAMILY_2"/>
    <property type="match status" value="1"/>
</dbReference>
<dbReference type="Pfam" id="PF12625">
    <property type="entry name" value="Arabinose_bd"/>
    <property type="match status" value="1"/>
</dbReference>
<keyword evidence="2" id="KW-0238">DNA-binding</keyword>
<evidence type="ECO:0000313" key="6">
    <source>
        <dbReference type="Proteomes" id="UP000596063"/>
    </source>
</evidence>
<keyword evidence="1" id="KW-0805">Transcription regulation</keyword>
<evidence type="ECO:0000256" key="1">
    <source>
        <dbReference type="ARBA" id="ARBA00023015"/>
    </source>
</evidence>
<organism evidence="5 6">
    <name type="scientific">Spongiibacter nanhainus</name>
    <dbReference type="NCBI Taxonomy" id="2794344"/>
    <lineage>
        <taxon>Bacteria</taxon>
        <taxon>Pseudomonadati</taxon>
        <taxon>Pseudomonadota</taxon>
        <taxon>Gammaproteobacteria</taxon>
        <taxon>Cellvibrionales</taxon>
        <taxon>Spongiibacteraceae</taxon>
        <taxon>Spongiibacter</taxon>
    </lineage>
</organism>
<dbReference type="InterPro" id="IPR032687">
    <property type="entry name" value="AraC-type_N"/>
</dbReference>
<dbReference type="AlphaFoldDB" id="A0A7T4UNX1"/>
<reference evidence="5 6" key="1">
    <citation type="submission" date="2020-12" db="EMBL/GenBank/DDBJ databases">
        <authorList>
            <person name="Shan Y."/>
        </authorList>
    </citation>
    <scope>NUCLEOTIDE SEQUENCE [LARGE SCALE GENOMIC DNA]</scope>
    <source>
        <strain evidence="6">csc3.9</strain>
    </source>
</reference>
<dbReference type="PANTHER" id="PTHR47894:SF4">
    <property type="entry name" value="HTH-TYPE TRANSCRIPTIONAL REGULATOR GADX"/>
    <property type="match status" value="1"/>
</dbReference>
<dbReference type="GO" id="GO:0005829">
    <property type="term" value="C:cytosol"/>
    <property type="evidence" value="ECO:0007669"/>
    <property type="project" value="TreeGrafter"/>
</dbReference>
<sequence length="336" mass="38284">MNFVRSSCLSGFPELVAELGGNTEYLLASCDIDISQIDSEEYLFPYRSFCELLELSAERLNCRDFGIRLAKRQDHNILGPVAFIVMSAETVGQAIETVSRYLHHFTPAISLSIEDLFGVNLASMEIRDRQGDQFPQATEHMVAACYNIIKLMMGSDKVVERIWFRHSALSKASIYKADFDVPVEFNKGFSGSVLVPGALDKKIPSSNNELYKLVVDYFRFRSDEEMPAHTEIEEEEFGSVVKRIIKKLMPTGGLCRRVVAEQLNIHERSLHRRLKPLGYTYESLLDEVRRREVELLLNNSDMPMSQVAGLLGYSEQSSFNRAFKRWFGVPPSQYPK</sequence>
<evidence type="ECO:0000256" key="3">
    <source>
        <dbReference type="ARBA" id="ARBA00023163"/>
    </source>
</evidence>
<dbReference type="EMBL" id="CP066167">
    <property type="protein sequence ID" value="QQD17058.1"/>
    <property type="molecule type" value="Genomic_DNA"/>
</dbReference>
<protein>
    <submittedName>
        <fullName evidence="5">AraC family transcriptional regulator</fullName>
    </submittedName>
</protein>
<accession>A0A7T4UNX1</accession>
<keyword evidence="3" id="KW-0804">Transcription</keyword>
<dbReference type="InterPro" id="IPR020449">
    <property type="entry name" value="Tscrpt_reg_AraC-type_HTH"/>
</dbReference>
<dbReference type="GO" id="GO:0003700">
    <property type="term" value="F:DNA-binding transcription factor activity"/>
    <property type="evidence" value="ECO:0007669"/>
    <property type="project" value="InterPro"/>
</dbReference>
<dbReference type="RefSeq" id="WP_198568560.1">
    <property type="nucleotide sequence ID" value="NZ_CP066167.1"/>
</dbReference>
<dbReference type="PRINTS" id="PR00032">
    <property type="entry name" value="HTHARAC"/>
</dbReference>